<gene>
    <name evidence="2" type="ORF">GCM10023235_78160</name>
</gene>
<protein>
    <submittedName>
        <fullName evidence="2">Uncharacterized protein</fullName>
    </submittedName>
</protein>
<keyword evidence="3" id="KW-1185">Reference proteome</keyword>
<evidence type="ECO:0000313" key="3">
    <source>
        <dbReference type="Proteomes" id="UP001501752"/>
    </source>
</evidence>
<sequence length="100" mass="10968">MDRSDPAAVRWTVTTDPNRVFEAASDQGVRVRAQAVLPACFEADLAQGSASPGPRWRLHHLTGRPVHLPAQLALTHDEREPAPSPWDPDHADLARLDYAA</sequence>
<evidence type="ECO:0000256" key="1">
    <source>
        <dbReference type="SAM" id="MobiDB-lite"/>
    </source>
</evidence>
<comment type="caution">
    <text evidence="2">The sequence shown here is derived from an EMBL/GenBank/DDBJ whole genome shotgun (WGS) entry which is preliminary data.</text>
</comment>
<name>A0ABP9ETE3_9ACTN</name>
<dbReference type="EMBL" id="BAABIS010000001">
    <property type="protein sequence ID" value="GAA4885470.1"/>
    <property type="molecule type" value="Genomic_DNA"/>
</dbReference>
<organism evidence="2 3">
    <name type="scientific">Kitasatospora terrestris</name>
    <dbReference type="NCBI Taxonomy" id="258051"/>
    <lineage>
        <taxon>Bacteria</taxon>
        <taxon>Bacillati</taxon>
        <taxon>Actinomycetota</taxon>
        <taxon>Actinomycetes</taxon>
        <taxon>Kitasatosporales</taxon>
        <taxon>Streptomycetaceae</taxon>
        <taxon>Kitasatospora</taxon>
    </lineage>
</organism>
<evidence type="ECO:0000313" key="2">
    <source>
        <dbReference type="EMBL" id="GAA4885470.1"/>
    </source>
</evidence>
<feature type="region of interest" description="Disordered" evidence="1">
    <location>
        <begin position="77"/>
        <end position="100"/>
    </location>
</feature>
<reference evidence="3" key="1">
    <citation type="journal article" date="2019" name="Int. J. Syst. Evol. Microbiol.">
        <title>The Global Catalogue of Microorganisms (GCM) 10K type strain sequencing project: providing services to taxonomists for standard genome sequencing and annotation.</title>
        <authorList>
            <consortium name="The Broad Institute Genomics Platform"/>
            <consortium name="The Broad Institute Genome Sequencing Center for Infectious Disease"/>
            <person name="Wu L."/>
            <person name="Ma J."/>
        </authorList>
    </citation>
    <scope>NUCLEOTIDE SEQUENCE [LARGE SCALE GENOMIC DNA]</scope>
    <source>
        <strain evidence="3">JCM 13006</strain>
    </source>
</reference>
<dbReference type="Proteomes" id="UP001501752">
    <property type="component" value="Unassembled WGS sequence"/>
</dbReference>
<proteinExistence type="predicted"/>
<accession>A0ABP9ETE3</accession>